<feature type="region of interest" description="Disordered" evidence="1">
    <location>
        <begin position="66"/>
        <end position="99"/>
    </location>
</feature>
<feature type="compositionally biased region" description="Basic and acidic residues" evidence="1">
    <location>
        <begin position="116"/>
        <end position="130"/>
    </location>
</feature>
<feature type="compositionally biased region" description="Gly residues" evidence="1">
    <location>
        <begin position="89"/>
        <end position="98"/>
    </location>
</feature>
<feature type="region of interest" description="Disordered" evidence="1">
    <location>
        <begin position="116"/>
        <end position="152"/>
    </location>
</feature>
<sequence length="152" mass="16614">MMDGDRDICVVAGTFISAHSSSVTNAPHEDLQGPAAVPVISSASSYCCLHTDTCYRVPSSPEVGAPFKKAEDGSVWQKTGHRTDRRGGHGPCLGGFAGAGRFPRTQRLRLFQVEETERRGKEAARRESGAPHRSRKFHGACMRRSARQISFR</sequence>
<evidence type="ECO:0000313" key="3">
    <source>
        <dbReference type="Proteomes" id="UP001221898"/>
    </source>
</evidence>
<comment type="caution">
    <text evidence="2">The sequence shown here is derived from an EMBL/GenBank/DDBJ whole genome shotgun (WGS) entry which is preliminary data.</text>
</comment>
<accession>A0AAD7RMV5</accession>
<name>A0AAD7RMV5_9TELE</name>
<keyword evidence="3" id="KW-1185">Reference proteome</keyword>
<evidence type="ECO:0000313" key="2">
    <source>
        <dbReference type="EMBL" id="KAJ8386872.1"/>
    </source>
</evidence>
<reference evidence="2" key="1">
    <citation type="journal article" date="2023" name="Science">
        <title>Genome structures resolve the early diversification of teleost fishes.</title>
        <authorList>
            <person name="Parey E."/>
            <person name="Louis A."/>
            <person name="Montfort J."/>
            <person name="Bouchez O."/>
            <person name="Roques C."/>
            <person name="Iampietro C."/>
            <person name="Lluch J."/>
            <person name="Castinel A."/>
            <person name="Donnadieu C."/>
            <person name="Desvignes T."/>
            <person name="Floi Bucao C."/>
            <person name="Jouanno E."/>
            <person name="Wen M."/>
            <person name="Mejri S."/>
            <person name="Dirks R."/>
            <person name="Jansen H."/>
            <person name="Henkel C."/>
            <person name="Chen W.J."/>
            <person name="Zahm M."/>
            <person name="Cabau C."/>
            <person name="Klopp C."/>
            <person name="Thompson A.W."/>
            <person name="Robinson-Rechavi M."/>
            <person name="Braasch I."/>
            <person name="Lecointre G."/>
            <person name="Bobe J."/>
            <person name="Postlethwait J.H."/>
            <person name="Berthelot C."/>
            <person name="Roest Crollius H."/>
            <person name="Guiguen Y."/>
        </authorList>
    </citation>
    <scope>NUCLEOTIDE SEQUENCE</scope>
    <source>
        <strain evidence="2">NC1722</strain>
    </source>
</reference>
<proteinExistence type="predicted"/>
<dbReference type="Proteomes" id="UP001221898">
    <property type="component" value="Unassembled WGS sequence"/>
</dbReference>
<gene>
    <name evidence="2" type="ORF">AAFF_G00165730</name>
</gene>
<evidence type="ECO:0000256" key="1">
    <source>
        <dbReference type="SAM" id="MobiDB-lite"/>
    </source>
</evidence>
<protein>
    <submittedName>
        <fullName evidence="2">Uncharacterized protein</fullName>
    </submittedName>
</protein>
<organism evidence="2 3">
    <name type="scientific">Aldrovandia affinis</name>
    <dbReference type="NCBI Taxonomy" id="143900"/>
    <lineage>
        <taxon>Eukaryota</taxon>
        <taxon>Metazoa</taxon>
        <taxon>Chordata</taxon>
        <taxon>Craniata</taxon>
        <taxon>Vertebrata</taxon>
        <taxon>Euteleostomi</taxon>
        <taxon>Actinopterygii</taxon>
        <taxon>Neopterygii</taxon>
        <taxon>Teleostei</taxon>
        <taxon>Notacanthiformes</taxon>
        <taxon>Halosauridae</taxon>
        <taxon>Aldrovandia</taxon>
    </lineage>
</organism>
<dbReference type="EMBL" id="JAINUG010000221">
    <property type="protein sequence ID" value="KAJ8386872.1"/>
    <property type="molecule type" value="Genomic_DNA"/>
</dbReference>
<dbReference type="AlphaFoldDB" id="A0AAD7RMV5"/>